<dbReference type="KEGG" id="bph:Bphy_2427"/>
<keyword evidence="2" id="KW-1185">Reference proteome</keyword>
<dbReference type="AlphaFoldDB" id="B2JFX5"/>
<reference evidence="2" key="1">
    <citation type="journal article" date="2014" name="Stand. Genomic Sci.">
        <title>Complete genome sequence of Burkholderia phymatum STM815(T), a broad host range and efficient nitrogen-fixing symbiont of Mimosa species.</title>
        <authorList>
            <person name="Moulin L."/>
            <person name="Klonowska A."/>
            <person name="Caroline B."/>
            <person name="Booth K."/>
            <person name="Vriezen J.A."/>
            <person name="Melkonian R."/>
            <person name="James E.K."/>
            <person name="Young J.P."/>
            <person name="Bena G."/>
            <person name="Hauser L."/>
            <person name="Land M."/>
            <person name="Kyrpides N."/>
            <person name="Bruce D."/>
            <person name="Chain P."/>
            <person name="Copeland A."/>
            <person name="Pitluck S."/>
            <person name="Woyke T."/>
            <person name="Lizotte-Waniewski M."/>
            <person name="Bristow J."/>
            <person name="Riley M."/>
        </authorList>
    </citation>
    <scope>NUCLEOTIDE SEQUENCE [LARGE SCALE GENOMIC DNA]</scope>
    <source>
        <strain evidence="2">DSM 17167 / CIP 108236 / LMG 21445 / STM815</strain>
    </source>
</reference>
<protein>
    <submittedName>
        <fullName evidence="1">Uncharacterized protein</fullName>
    </submittedName>
</protein>
<dbReference type="Proteomes" id="UP000001192">
    <property type="component" value="Chromosome 1"/>
</dbReference>
<dbReference type="HOGENOM" id="CLU_2491880_0_0_4"/>
<dbReference type="EMBL" id="CP001043">
    <property type="protein sequence ID" value="ACC71600.1"/>
    <property type="molecule type" value="Genomic_DNA"/>
</dbReference>
<sequence length="86" mass="9852">MPRWVIWRNTAIRFPIAFECGHKIAIRPHNGCPQLLDNLARERCLSTERTQADFRLLADGAILICRTFVSAVQYILLQIMPINSGE</sequence>
<organism evidence="1 2">
    <name type="scientific">Paraburkholderia phymatum (strain DSM 17167 / CIP 108236 / LMG 21445 / STM815)</name>
    <name type="common">Burkholderia phymatum</name>
    <dbReference type="NCBI Taxonomy" id="391038"/>
    <lineage>
        <taxon>Bacteria</taxon>
        <taxon>Pseudomonadati</taxon>
        <taxon>Pseudomonadota</taxon>
        <taxon>Betaproteobacteria</taxon>
        <taxon>Burkholderiales</taxon>
        <taxon>Burkholderiaceae</taxon>
        <taxon>Paraburkholderia</taxon>
    </lineage>
</organism>
<evidence type="ECO:0000313" key="1">
    <source>
        <dbReference type="EMBL" id="ACC71600.1"/>
    </source>
</evidence>
<proteinExistence type="predicted"/>
<name>B2JFX5_PARP8</name>
<gene>
    <name evidence="1" type="ordered locus">Bphy_2427</name>
</gene>
<accession>B2JFX5</accession>
<evidence type="ECO:0000313" key="2">
    <source>
        <dbReference type="Proteomes" id="UP000001192"/>
    </source>
</evidence>